<name>A0A670YEL0_PSETE</name>
<evidence type="ECO:0000256" key="4">
    <source>
        <dbReference type="ARBA" id="ARBA00007343"/>
    </source>
</evidence>
<dbReference type="GO" id="GO:0007601">
    <property type="term" value="P:visual perception"/>
    <property type="evidence" value="ECO:0007669"/>
    <property type="project" value="TreeGrafter"/>
</dbReference>
<dbReference type="FunFam" id="2.60.40.2030:FF:000009">
    <property type="entry name" value="adhesion G-protein coupled receptor V1"/>
    <property type="match status" value="1"/>
</dbReference>
<dbReference type="GeneTree" id="ENSGT00940000154880"/>
<comment type="similarity">
    <text evidence="4">Belongs to the G-protein coupled receptor 2 family. Adhesion G-protein coupled receptor (ADGR) subfamily.</text>
</comment>
<proteinExistence type="inferred from homology"/>
<evidence type="ECO:0000256" key="5">
    <source>
        <dbReference type="ARBA" id="ARBA00022475"/>
    </source>
</evidence>
<dbReference type="GO" id="GO:0004930">
    <property type="term" value="F:G protein-coupled receptor activity"/>
    <property type="evidence" value="ECO:0007669"/>
    <property type="project" value="UniProtKB-KW"/>
</dbReference>
<dbReference type="Gene3D" id="2.60.40.2030">
    <property type="match status" value="17"/>
</dbReference>
<dbReference type="FunFam" id="2.60.40.2030:FF:000017">
    <property type="entry name" value="Adhesion G protein-coupled receptor V1"/>
    <property type="match status" value="3"/>
</dbReference>
<feature type="domain" description="Calx-beta" evidence="21">
    <location>
        <begin position="2540"/>
        <end position="2651"/>
    </location>
</feature>
<dbReference type="FunFam" id="2.60.40.2030:FF:000007">
    <property type="entry name" value="Adhesion G-protein coupled receptor V1"/>
    <property type="match status" value="1"/>
</dbReference>
<evidence type="ECO:0000256" key="2">
    <source>
        <dbReference type="ARBA" id="ARBA00004437"/>
    </source>
</evidence>
<evidence type="ECO:0000256" key="13">
    <source>
        <dbReference type="ARBA" id="ARBA00023136"/>
    </source>
</evidence>
<dbReference type="SUPFAM" id="SSF49899">
    <property type="entry name" value="Concanavalin A-like lectins/glucanases"/>
    <property type="match status" value="1"/>
</dbReference>
<organism evidence="22 23">
    <name type="scientific">Pseudonaja textilis</name>
    <name type="common">Eastern brown snake</name>
    <dbReference type="NCBI Taxonomy" id="8673"/>
    <lineage>
        <taxon>Eukaryota</taxon>
        <taxon>Metazoa</taxon>
        <taxon>Chordata</taxon>
        <taxon>Craniata</taxon>
        <taxon>Vertebrata</taxon>
        <taxon>Euteleostomi</taxon>
        <taxon>Lepidosauria</taxon>
        <taxon>Squamata</taxon>
        <taxon>Bifurcata</taxon>
        <taxon>Unidentata</taxon>
        <taxon>Episquamata</taxon>
        <taxon>Toxicofera</taxon>
        <taxon>Serpentes</taxon>
        <taxon>Colubroidea</taxon>
        <taxon>Elapidae</taxon>
        <taxon>Hydrophiinae</taxon>
        <taxon>Pseudonaja</taxon>
    </lineage>
</organism>
<evidence type="ECO:0000313" key="23">
    <source>
        <dbReference type="Proteomes" id="UP000472273"/>
    </source>
</evidence>
<dbReference type="GO" id="GO:0001917">
    <property type="term" value="C:photoreceptor inner segment"/>
    <property type="evidence" value="ECO:0007669"/>
    <property type="project" value="UniProtKB-SubCell"/>
</dbReference>
<evidence type="ECO:0000256" key="10">
    <source>
        <dbReference type="ARBA" id="ARBA00022837"/>
    </source>
</evidence>
<evidence type="ECO:0000256" key="20">
    <source>
        <dbReference type="ARBA" id="ARBA00083929"/>
    </source>
</evidence>
<evidence type="ECO:0000256" key="11">
    <source>
        <dbReference type="ARBA" id="ARBA00022989"/>
    </source>
</evidence>
<feature type="domain" description="Calx-beta" evidence="21">
    <location>
        <begin position="809"/>
        <end position="907"/>
    </location>
</feature>
<dbReference type="FunFam" id="2.60.40.2030:FF:000031">
    <property type="entry name" value="Adhesion G protein-coupled receptor V1"/>
    <property type="match status" value="1"/>
</dbReference>
<dbReference type="FunFam" id="2.60.40.2030:FF:000013">
    <property type="entry name" value="Adhesion G-protein coupled receptor V1"/>
    <property type="match status" value="1"/>
</dbReference>
<feature type="domain" description="Calx-beta" evidence="21">
    <location>
        <begin position="1522"/>
        <end position="1621"/>
    </location>
</feature>
<evidence type="ECO:0000256" key="17">
    <source>
        <dbReference type="ARBA" id="ARBA00023273"/>
    </source>
</evidence>
<evidence type="ECO:0000256" key="1">
    <source>
        <dbReference type="ARBA" id="ARBA00004289"/>
    </source>
</evidence>
<evidence type="ECO:0000256" key="9">
    <source>
        <dbReference type="ARBA" id="ARBA00022801"/>
    </source>
</evidence>
<dbReference type="InterPro" id="IPR003644">
    <property type="entry name" value="Calx_beta"/>
</dbReference>
<evidence type="ECO:0000256" key="14">
    <source>
        <dbReference type="ARBA" id="ARBA00023157"/>
    </source>
</evidence>
<dbReference type="Proteomes" id="UP000472273">
    <property type="component" value="Unplaced"/>
</dbReference>
<keyword evidence="12" id="KW-0297">G-protein coupled receptor</keyword>
<evidence type="ECO:0000259" key="21">
    <source>
        <dbReference type="SMART" id="SM00237"/>
    </source>
</evidence>
<protein>
    <recommendedName>
        <fullName evidence="18">Adhesion G-protein coupled receptor V1</fullName>
    </recommendedName>
    <alternativeName>
        <fullName evidence="20">G-protein coupled receptor 98</fullName>
    </alternativeName>
    <alternativeName>
        <fullName evidence="19">Very large G-protein coupled receptor 1</fullName>
    </alternativeName>
</protein>
<keyword evidence="11" id="KW-1133">Transmembrane helix</keyword>
<dbReference type="GO" id="GO:0005737">
    <property type="term" value="C:cytoplasm"/>
    <property type="evidence" value="ECO:0007669"/>
    <property type="project" value="TreeGrafter"/>
</dbReference>
<dbReference type="Ensembl" id="ENSPTXT00000007233.1">
    <property type="protein sequence ID" value="ENSPTXP00000006995.1"/>
    <property type="gene ID" value="ENSPTXG00000005103.1"/>
</dbReference>
<reference evidence="22" key="2">
    <citation type="submission" date="2025-09" db="UniProtKB">
        <authorList>
            <consortium name="Ensembl"/>
        </authorList>
    </citation>
    <scope>IDENTIFICATION</scope>
</reference>
<keyword evidence="9" id="KW-0378">Hydrolase</keyword>
<evidence type="ECO:0000256" key="18">
    <source>
        <dbReference type="ARBA" id="ARBA00070037"/>
    </source>
</evidence>
<dbReference type="Pfam" id="PF03160">
    <property type="entry name" value="Calx-beta"/>
    <property type="match status" value="19"/>
</dbReference>
<evidence type="ECO:0000256" key="3">
    <source>
        <dbReference type="ARBA" id="ARBA00004651"/>
    </source>
</evidence>
<dbReference type="InterPro" id="IPR038081">
    <property type="entry name" value="CalX-like_sf"/>
</dbReference>
<feature type="domain" description="Calx-beta" evidence="21">
    <location>
        <begin position="579"/>
        <end position="677"/>
    </location>
</feature>
<keyword evidence="10" id="KW-0106">Calcium</keyword>
<comment type="subcellular location">
    <subcellularLocation>
        <location evidence="3">Cell membrane</location>
        <topology evidence="3">Multi-pass membrane protein</topology>
    </subcellularLocation>
    <subcellularLocation>
        <location evidence="1">Cell projection</location>
        <location evidence="1">Stereocilium membrane</location>
    </subcellularLocation>
    <subcellularLocation>
        <location evidence="2">Photoreceptor inner segment</location>
    </subcellularLocation>
</comment>
<dbReference type="PANTHER" id="PTHR46682">
    <property type="entry name" value="ADHESION G-PROTEIN COUPLED RECEPTOR V1"/>
    <property type="match status" value="1"/>
</dbReference>
<keyword evidence="16" id="KW-0807">Transducer</keyword>
<feature type="domain" description="Calx-beta" evidence="21">
    <location>
        <begin position="1943"/>
        <end position="2050"/>
    </location>
</feature>
<dbReference type="InterPro" id="IPR013320">
    <property type="entry name" value="ConA-like_dom_sf"/>
</dbReference>
<keyword evidence="7" id="KW-0732">Signal</keyword>
<evidence type="ECO:0000256" key="7">
    <source>
        <dbReference type="ARBA" id="ARBA00022729"/>
    </source>
</evidence>
<feature type="domain" description="Calx-beta" evidence="21">
    <location>
        <begin position="68"/>
        <end position="179"/>
    </location>
</feature>
<dbReference type="GO" id="GO:0060171">
    <property type="term" value="C:stereocilium membrane"/>
    <property type="evidence" value="ECO:0007669"/>
    <property type="project" value="UniProtKB-SubCell"/>
</dbReference>
<evidence type="ECO:0000256" key="15">
    <source>
        <dbReference type="ARBA" id="ARBA00023170"/>
    </source>
</evidence>
<keyword evidence="23" id="KW-1185">Reference proteome</keyword>
<evidence type="ECO:0000256" key="19">
    <source>
        <dbReference type="ARBA" id="ARBA00078072"/>
    </source>
</evidence>
<keyword evidence="17" id="KW-0966">Cell projection</keyword>
<keyword evidence="13" id="KW-0472">Membrane</keyword>
<dbReference type="FunFam" id="2.60.40.2030:FF:000028">
    <property type="entry name" value="Adhesion G-protein coupled receptor V1"/>
    <property type="match status" value="1"/>
</dbReference>
<dbReference type="InterPro" id="IPR026919">
    <property type="entry name" value="ADGRV1"/>
</dbReference>
<reference evidence="22" key="1">
    <citation type="submission" date="2025-08" db="UniProtKB">
        <authorList>
            <consortium name="Ensembl"/>
        </authorList>
    </citation>
    <scope>IDENTIFICATION</scope>
</reference>
<dbReference type="GO" id="GO:0071277">
    <property type="term" value="P:cellular response to calcium ion"/>
    <property type="evidence" value="ECO:0007669"/>
    <property type="project" value="TreeGrafter"/>
</dbReference>
<dbReference type="GO" id="GO:0007605">
    <property type="term" value="P:sensory perception of sound"/>
    <property type="evidence" value="ECO:0007669"/>
    <property type="project" value="TreeGrafter"/>
</dbReference>
<dbReference type="FunFam" id="2.60.40.2030:FF:000023">
    <property type="entry name" value="Adhesion G protein-coupled receptor V1"/>
    <property type="match status" value="1"/>
</dbReference>
<dbReference type="SUPFAM" id="SSF141072">
    <property type="entry name" value="CalX-like"/>
    <property type="match status" value="19"/>
</dbReference>
<dbReference type="Pfam" id="PF13385">
    <property type="entry name" value="Laminin_G_3"/>
    <property type="match status" value="1"/>
</dbReference>
<feature type="domain" description="Calx-beta" evidence="21">
    <location>
        <begin position="692"/>
        <end position="795"/>
    </location>
</feature>
<dbReference type="FunFam" id="2.60.40.2030:FF:000020">
    <property type="entry name" value="Adhesion G protein-coupled receptor V1"/>
    <property type="match status" value="1"/>
</dbReference>
<keyword evidence="8" id="KW-0677">Repeat</keyword>
<keyword evidence="14" id="KW-1015">Disulfide bond</keyword>
<feature type="domain" description="Calx-beta" evidence="21">
    <location>
        <begin position="1374"/>
        <end position="1478"/>
    </location>
</feature>
<evidence type="ECO:0000256" key="16">
    <source>
        <dbReference type="ARBA" id="ARBA00023224"/>
    </source>
</evidence>
<feature type="domain" description="Calx-beta" evidence="21">
    <location>
        <begin position="1775"/>
        <end position="1889"/>
    </location>
</feature>
<dbReference type="GO" id="GO:0048513">
    <property type="term" value="P:animal organ development"/>
    <property type="evidence" value="ECO:0007669"/>
    <property type="project" value="UniProtKB-ARBA"/>
</dbReference>
<dbReference type="GO" id="GO:0010855">
    <property type="term" value="F:adenylate cyclase inhibitor activity"/>
    <property type="evidence" value="ECO:0007669"/>
    <property type="project" value="TreeGrafter"/>
</dbReference>
<dbReference type="PANTHER" id="PTHR46682:SF1">
    <property type="entry name" value="ADHESION G-PROTEIN COUPLED RECEPTOR V1"/>
    <property type="match status" value="1"/>
</dbReference>
<evidence type="ECO:0000256" key="6">
    <source>
        <dbReference type="ARBA" id="ARBA00022692"/>
    </source>
</evidence>
<evidence type="ECO:0000313" key="22">
    <source>
        <dbReference type="Ensembl" id="ENSPTXP00000006995.1"/>
    </source>
</evidence>
<accession>A0A670YEL0</accession>
<evidence type="ECO:0000256" key="8">
    <source>
        <dbReference type="ARBA" id="ARBA00022737"/>
    </source>
</evidence>
<evidence type="ECO:0000256" key="12">
    <source>
        <dbReference type="ARBA" id="ARBA00023040"/>
    </source>
</evidence>
<dbReference type="Gene3D" id="2.60.120.200">
    <property type="match status" value="1"/>
</dbReference>
<dbReference type="GO" id="GO:0016787">
    <property type="term" value="F:hydrolase activity"/>
    <property type="evidence" value="ECO:0007669"/>
    <property type="project" value="UniProtKB-KW"/>
</dbReference>
<dbReference type="SMART" id="SM00237">
    <property type="entry name" value="Calx_beta"/>
    <property type="match status" value="10"/>
</dbReference>
<keyword evidence="5" id="KW-1003">Cell membrane</keyword>
<keyword evidence="6" id="KW-0812">Transmembrane</keyword>
<sequence length="2688" mass="296574">MIVQGGPNSPEEDLSPVKGNITFTPATAVLIYNLFVLDDQVSENDEIYIIHLRSVEGGAEINSSRNSVEIIIKANDSPVRFTQSIYMVDEEDDIIAIMVVRGKDDGGNRIGPDENQVSICYIIVTGNSTLHAQLNLDFLDLQPNTTIVFPPLVHESYIKFKILDDAIPEIAETFHIMLLKDTLQGDAILKNPSIVQVTIKPNDKPYGVLSINSILFTQTIVINEDQMLRYDGITVVRNGGTHGNISVSWIITRNSTDSSPVTTDLTPHSGVLHFAQGQLLASLHLNIIDDDVPEEAEPYLLQILDHTIQGGAEVSDPAELLFYIQDSDDVYGVIQFCHLENQRIESSPDGRFLSLSFTRQRGTVGDVKLFYIILYIPSGPVDPEQAKEGVLNTSRRSILYFPEGKPNDTIKVPIRNDAFLQNGAHFLIQLEKVELLNIIPQIPSISPRLGEIKNVSLRITPDIANGEIGFISNLSIILPEPEDSLFAVSSIPLHRDGTDGQATVFWSLTPTGLNSKAVTIDDIWPFSGSVLFLSGQSDTAINITIQADDIPEMNETLTLSLDSVNVENQILKSGYTSRKLIIPENDDPGGVFEFASSSRGPYRIKEGESVELQIVRSRGALMEQFLLYTIEPRDSNEFYGNTGVLEFKPGEREIKITLLTRMDEIPELDEFYSVLLSSHGDLPSKLGNATRVNITILKNNDPHGIIQFVDNMTTVTINESKGEDFYAAVFKIIRNQGTFGSVSVSWATDSISTKDIFPDRGTIFFGNEEFSKDITIYSVPDEIPEEMEVFIISLFNTTGGAGLGTITTATLQITKNDCPIYFADPAILKVHEGGIAEFVVVRNDSGADVVSVLYTTINGNASAEDFMSCEKNGVLWFDIGIKEQNITIFIHDDDIPESDEDFYIILFNSTGDTVIYKPRMARVIIEANDDPNGIFLLDSIGKAVEEGKTNDFLILRHRGYFGNVSLAWQLFGNNSALDPGQEFYEVSGTVWFIEGEQSQPITLHAIPDKIPEFSEIYTLKLVNASGGIPGGQLSETNLSVTVMIPMNDDPYGVFILDPQSQDREIAEDIQSEDDTSCIASFTVWRHQGTFGTVRVGWEILSSTFREGLPLMIDFLLIGKFTDSVKSKPHMRRHHTGTDALYFSGEEDAYGIIEPEVHVSKNSILNVFTFSAWVLPSANNDGFIITKDNSNGLIYYGVKIGTNESHLSIGFYYTPLQSNKTYIAKITIMKYLEENIWIHLLIILNNGTLEFFIDGKPVPGGIKSLKGKAIADGPGIMKVGAGINGSSRYKGMMQDVRFYECKLTKEEIGELHAMPARFDLYPISGYLEYRQGERNKSFIVSAKDDKEEEGEELFILKLISIYGGAQISQENTIATLRIQKSDNANGLFGFTGACIPEVSNEGSTVSCVVERTRGALDSVFVYYTISQIDSYGVNYTVTDFANRSGIVTFLPFQRSEVLNLHVLDDDIPELKEYFQVTLVSAVTGDGKTGSTPTSGASIDPEKETTYITVKASDHPYGLLQFSVGQPPSDTDEIILSATTAPHITVKEEVGQVSLLVVRAQGLLGTIVAKYRTVALTAFSPQDYQGITGTLEFLPGERYKHILVNITDNSIPELEKTFKVELLNPDGAVSEFLNGGSGSGDGDFYFLPPVHQYGNLGIASHIIVTIEASDDAHGVFEFDAESLSLSGMEPEDGRGIVIFQIIRYHGALSQVTLYWFIVPNDTEDVTATSGNITFHTEQRKANLTVNILPDEIPELDRTLSVYIINVTHGRLGVHTNATLTILANDDPYGLLIFSGKNRPIKVEEETKNVTLTIVRLKGHLGVVKVTYRTMYDEDVSLYLPSNIARATLGEDYLPISGFVILPANESEATLHLPILDDDEPEQSESVFVELLGATLIGEVNHQPSKANSVFCSVMFKAQPKLYFLYKTIFISDSPRLGSTIDTIAHIIINANDDAFGTLHFVLLVFQITNIVVNEPEANTVLIDLPVIRNAGTLSNVTVEWIATFDGQFAASDLKVFLGDIQFSPGETMKNLILEILDDDVPEIEEIIIVELTQASNGGTIGLERVANVVIPANDKPYGTVSFQQNLYRIQEPLEKSSTANITVKRSGGRFGQLKIFYSTSDIDFITLAQEQGLNVLCYYEAPIQGIPDESHVTRVNLSLANDSLYSCAMLCLKEQSCSAFYLSGTSEISSCFWAASWSSSITNISGFWIYKKNLTTLNAIFSTQAIANNDYEPVTSQWMIMEEGEEFANLTVSILPDDFPELDEKFAISLLQIVLMNITASIENQPVIGQPNTATVLILMNGDAFGVFVIYSISPHTTENGLYVEVQELPQNTVQLMIQRTEGSLGQVMVEWSISGGTATPNLDFLGDGEVLIFAEGETKKPVTLTILDDTEPEDDESIRITLTHTEGGSRILPSSDTVTVVILANDNVAGILSFQTSSRSVIAHEGELLQFHVLRTAPGAGNVTVDWEIVGHNLEQNFENISGTLCFLEGSLNATIYLYLLDDQIPEEKKEYHIILYNIKTQGVTSTGIATLDHQGYEAVLTVEASDEPYGILNFASSSRIVLVQEENKTIQLFINREFGSLGVINVTYRTISEFLGLKNQTEGTYAEPGVDYIPISGSVILKEGVTTATINITILEDDIPEMQEYIFINLTSVKLVTYPLVSFPPRLGRNLTTFFHDLFIPLYQICTF</sequence>
<keyword evidence="15" id="KW-0675">Receptor</keyword>
<feature type="domain" description="Calx-beta" evidence="21">
    <location>
        <begin position="2305"/>
        <end position="2402"/>
    </location>
</feature>
<dbReference type="GO" id="GO:0001965">
    <property type="term" value="F:G-protein alpha-subunit binding"/>
    <property type="evidence" value="ECO:0007669"/>
    <property type="project" value="TreeGrafter"/>
</dbReference>